<evidence type="ECO:0000313" key="3">
    <source>
        <dbReference type="Proteomes" id="UP001153678"/>
    </source>
</evidence>
<name>A0A9W4SUJ2_9GLOM</name>
<sequence>MPFFYEDDADNPSGEIERVKRNNPDAEKWEIKEIKPSSPRNDKEEQRANCSHCGKLFGGEIKYRCDSCRTVYCSKNCCETSAPQCKSRLDQHKNSEKTPDKVNPSTPIEQNSDKSDRKEKPVKFVVNYENKNDNTKKLPDKTDNQTLVISLSDIKQMTLTSEGNLVIEFNPSQSEPQANSVQ</sequence>
<feature type="compositionally biased region" description="Acidic residues" evidence="1">
    <location>
        <begin position="1"/>
        <end position="10"/>
    </location>
</feature>
<keyword evidence="3" id="KW-1185">Reference proteome</keyword>
<dbReference type="EMBL" id="CAMKVN010002670">
    <property type="protein sequence ID" value="CAI2182095.1"/>
    <property type="molecule type" value="Genomic_DNA"/>
</dbReference>
<feature type="region of interest" description="Disordered" evidence="1">
    <location>
        <begin position="85"/>
        <end position="121"/>
    </location>
</feature>
<dbReference type="OrthoDB" id="2446062at2759"/>
<gene>
    <name evidence="2" type="ORF">FWILDA_LOCUS10410</name>
</gene>
<reference evidence="2" key="1">
    <citation type="submission" date="2022-08" db="EMBL/GenBank/DDBJ databases">
        <authorList>
            <person name="Kallberg Y."/>
            <person name="Tangrot J."/>
            <person name="Rosling A."/>
        </authorList>
    </citation>
    <scope>NUCLEOTIDE SEQUENCE</scope>
    <source>
        <strain evidence="2">Wild A</strain>
    </source>
</reference>
<feature type="compositionally biased region" description="Basic and acidic residues" evidence="1">
    <location>
        <begin position="111"/>
        <end position="121"/>
    </location>
</feature>
<feature type="compositionally biased region" description="Basic and acidic residues" evidence="1">
    <location>
        <begin position="87"/>
        <end position="100"/>
    </location>
</feature>
<feature type="non-terminal residue" evidence="2">
    <location>
        <position position="1"/>
    </location>
</feature>
<accession>A0A9W4SUJ2</accession>
<protein>
    <submittedName>
        <fullName evidence="2">11888_t:CDS:1</fullName>
    </submittedName>
</protein>
<dbReference type="AlphaFoldDB" id="A0A9W4SUJ2"/>
<evidence type="ECO:0000256" key="1">
    <source>
        <dbReference type="SAM" id="MobiDB-lite"/>
    </source>
</evidence>
<comment type="caution">
    <text evidence="2">The sequence shown here is derived from an EMBL/GenBank/DDBJ whole genome shotgun (WGS) entry which is preliminary data.</text>
</comment>
<organism evidence="2 3">
    <name type="scientific">Funneliformis geosporum</name>
    <dbReference type="NCBI Taxonomy" id="1117311"/>
    <lineage>
        <taxon>Eukaryota</taxon>
        <taxon>Fungi</taxon>
        <taxon>Fungi incertae sedis</taxon>
        <taxon>Mucoromycota</taxon>
        <taxon>Glomeromycotina</taxon>
        <taxon>Glomeromycetes</taxon>
        <taxon>Glomerales</taxon>
        <taxon>Glomeraceae</taxon>
        <taxon>Funneliformis</taxon>
    </lineage>
</organism>
<proteinExistence type="predicted"/>
<dbReference type="Proteomes" id="UP001153678">
    <property type="component" value="Unassembled WGS sequence"/>
</dbReference>
<feature type="compositionally biased region" description="Basic and acidic residues" evidence="1">
    <location>
        <begin position="15"/>
        <end position="24"/>
    </location>
</feature>
<evidence type="ECO:0000313" key="2">
    <source>
        <dbReference type="EMBL" id="CAI2182095.1"/>
    </source>
</evidence>
<feature type="region of interest" description="Disordered" evidence="1">
    <location>
        <begin position="1"/>
        <end position="24"/>
    </location>
</feature>